<keyword evidence="3" id="KW-1185">Reference proteome</keyword>
<feature type="compositionally biased region" description="Basic and acidic residues" evidence="1">
    <location>
        <begin position="108"/>
        <end position="119"/>
    </location>
</feature>
<evidence type="ECO:0000313" key="2">
    <source>
        <dbReference type="EMBL" id="GHP06754.1"/>
    </source>
</evidence>
<protein>
    <submittedName>
        <fullName evidence="2">Uncharacterized protein</fullName>
    </submittedName>
</protein>
<sequence>MSHNGQLEPPYPALHHYHGDTVNEQEAAEEEAVQGRSANEDAPPSAPTAAMARETKRRRLELAHHAHEYRNLDVVARSRREDRQEQMERLRMLLIARRRRAAETMPRWLHEDGGGDNVRRPPPGAQPPNHAAVADAAAQPAVHADMPPRRDLRTIRGEAARLADVRDFPIGPIPDLPGAADLLFPHDDFAFEFAPPPVTAPPQPPPAALPRLRDLFNVADATAVPATTTRPRTNVEPRTMEEPEATAPPSRRNLFNVRRPGSTLHDRPPWMEIDDWRGSLQEPQPAGEIELRDFPGEIRDEHIRSALTLGLLRSVTFLGLRGKATLTDDVLRMLVTERARCSRLVYLNISHTNLSEAAIEEFNRQRPNVEIFSDTWRPSIAAISPLQALRREVAEYGRVVEHS</sequence>
<proteinExistence type="predicted"/>
<comment type="caution">
    <text evidence="2">The sequence shown here is derived from an EMBL/GenBank/DDBJ whole genome shotgun (WGS) entry which is preliminary data.</text>
</comment>
<name>A0A830HI19_9CHLO</name>
<evidence type="ECO:0000256" key="1">
    <source>
        <dbReference type="SAM" id="MobiDB-lite"/>
    </source>
</evidence>
<dbReference type="AlphaFoldDB" id="A0A830HI19"/>
<evidence type="ECO:0000313" key="3">
    <source>
        <dbReference type="Proteomes" id="UP000660262"/>
    </source>
</evidence>
<feature type="region of interest" description="Disordered" evidence="1">
    <location>
        <begin position="230"/>
        <end position="261"/>
    </location>
</feature>
<dbReference type="Proteomes" id="UP000660262">
    <property type="component" value="Unassembled WGS sequence"/>
</dbReference>
<gene>
    <name evidence="2" type="ORF">PPROV_000549800</name>
</gene>
<feature type="compositionally biased region" description="Low complexity" evidence="1">
    <location>
        <begin position="127"/>
        <end position="145"/>
    </location>
</feature>
<feature type="region of interest" description="Disordered" evidence="1">
    <location>
        <begin position="108"/>
        <end position="150"/>
    </location>
</feature>
<accession>A0A830HI19</accession>
<dbReference type="EMBL" id="BNJQ01000014">
    <property type="protein sequence ID" value="GHP06754.1"/>
    <property type="molecule type" value="Genomic_DNA"/>
</dbReference>
<organism evidence="2 3">
    <name type="scientific">Pycnococcus provasolii</name>
    <dbReference type="NCBI Taxonomy" id="41880"/>
    <lineage>
        <taxon>Eukaryota</taxon>
        <taxon>Viridiplantae</taxon>
        <taxon>Chlorophyta</taxon>
        <taxon>Pseudoscourfieldiophyceae</taxon>
        <taxon>Pseudoscourfieldiales</taxon>
        <taxon>Pycnococcaceae</taxon>
        <taxon>Pycnococcus</taxon>
    </lineage>
</organism>
<reference evidence="2" key="1">
    <citation type="submission" date="2020-10" db="EMBL/GenBank/DDBJ databases">
        <title>Unveiling of a novel bifunctional photoreceptor, Dualchrome1, isolated from a cosmopolitan green alga.</title>
        <authorList>
            <person name="Suzuki S."/>
            <person name="Kawachi M."/>
        </authorList>
    </citation>
    <scope>NUCLEOTIDE SEQUENCE</scope>
    <source>
        <strain evidence="2">NIES 2893</strain>
    </source>
</reference>
<feature type="region of interest" description="Disordered" evidence="1">
    <location>
        <begin position="1"/>
        <end position="55"/>
    </location>
</feature>